<comment type="subcellular location">
    <subcellularLocation>
        <location evidence="1">Cell membrane</location>
        <topology evidence="1">Multi-pass membrane protein</topology>
    </subcellularLocation>
</comment>
<dbReference type="Gene3D" id="1.20.1740.10">
    <property type="entry name" value="Amino acid/polyamine transporter I"/>
    <property type="match status" value="1"/>
</dbReference>
<evidence type="ECO:0000256" key="1">
    <source>
        <dbReference type="ARBA" id="ARBA00004651"/>
    </source>
</evidence>
<feature type="transmembrane region" description="Helical" evidence="6">
    <location>
        <begin position="133"/>
        <end position="150"/>
    </location>
</feature>
<proteinExistence type="predicted"/>
<evidence type="ECO:0000256" key="5">
    <source>
        <dbReference type="ARBA" id="ARBA00023136"/>
    </source>
</evidence>
<accession>A0ABW2ZUN6</accession>
<feature type="transmembrane region" description="Helical" evidence="6">
    <location>
        <begin position="344"/>
        <end position="363"/>
    </location>
</feature>
<keyword evidence="5 6" id="KW-0472">Membrane</keyword>
<dbReference type="EMBL" id="JBHTIM010000001">
    <property type="protein sequence ID" value="MFD0782173.1"/>
    <property type="molecule type" value="Genomic_DNA"/>
</dbReference>
<organism evidence="7 8">
    <name type="scientific">Microbacterium koreense</name>
    <dbReference type="NCBI Taxonomy" id="323761"/>
    <lineage>
        <taxon>Bacteria</taxon>
        <taxon>Bacillati</taxon>
        <taxon>Actinomycetota</taxon>
        <taxon>Actinomycetes</taxon>
        <taxon>Micrococcales</taxon>
        <taxon>Microbacteriaceae</taxon>
        <taxon>Microbacterium</taxon>
    </lineage>
</organism>
<feature type="transmembrane region" description="Helical" evidence="6">
    <location>
        <begin position="239"/>
        <end position="264"/>
    </location>
</feature>
<evidence type="ECO:0000256" key="4">
    <source>
        <dbReference type="ARBA" id="ARBA00022989"/>
    </source>
</evidence>
<feature type="transmembrane region" description="Helical" evidence="6">
    <location>
        <begin position="417"/>
        <end position="441"/>
    </location>
</feature>
<dbReference type="PIRSF" id="PIRSF006060">
    <property type="entry name" value="AA_transporter"/>
    <property type="match status" value="1"/>
</dbReference>
<keyword evidence="4 6" id="KW-1133">Transmembrane helix</keyword>
<feature type="transmembrane region" description="Helical" evidence="6">
    <location>
        <begin position="287"/>
        <end position="311"/>
    </location>
</feature>
<keyword evidence="2" id="KW-1003">Cell membrane</keyword>
<dbReference type="InterPro" id="IPR050367">
    <property type="entry name" value="APC_superfamily"/>
</dbReference>
<sequence length="504" mass="52915">MTSPTSSDALARNKLGVSSIVFLVLAAVAPLTVAIVVLPLAIAFGNGGGTPVAVLIVAVALLLFAIGYAQITKDLVNAGGFYAIAVKGLGRAAGLVTGLIATIGYNFFVAGALGTIGFFTGAVVLPALFGFEVHWFLCGFVLFAIIFLLARSGIHVSAIVLGVALVLEIVILLAFGISVLIQTGFSLDAFTMALSPEILVGGSIWIGLLMVATAFIGFEATALFGEEAKNPRKTIPRATYASIIIIGLMHAFVAWAIVSAVGVADAQAAALDSLAAGDLTLVLIDTYLGPFVGVIALVLLVVSLFAAQLAFHNSAGRYLFALGRARVLPQWLARTNSKGAPERALIVNFVFAVFVAGIFAVFVETDADGIPLPPVLTLVPVGLGFATLAIMIVQAIAALSIVVYFRRTRNPRWWSTFIAPGIGFIALFVFSVMAIFNFTLVAGSEALYVQLLPWLLVLAVVGGVIYASYLKSRKPEVYRGLEADLENFTELPEDHTMSGLPGNH</sequence>
<comment type="caution">
    <text evidence="7">The sequence shown here is derived from an EMBL/GenBank/DDBJ whole genome shotgun (WGS) entry which is preliminary data.</text>
</comment>
<dbReference type="InterPro" id="IPR002293">
    <property type="entry name" value="AA/rel_permease1"/>
</dbReference>
<evidence type="ECO:0000313" key="7">
    <source>
        <dbReference type="EMBL" id="MFD0782173.1"/>
    </source>
</evidence>
<evidence type="ECO:0000256" key="3">
    <source>
        <dbReference type="ARBA" id="ARBA00022692"/>
    </source>
</evidence>
<feature type="transmembrane region" description="Helical" evidence="6">
    <location>
        <begin position="198"/>
        <end position="218"/>
    </location>
</feature>
<keyword evidence="3 6" id="KW-0812">Transmembrane</keyword>
<dbReference type="Pfam" id="PF13520">
    <property type="entry name" value="AA_permease_2"/>
    <property type="match status" value="1"/>
</dbReference>
<evidence type="ECO:0000256" key="2">
    <source>
        <dbReference type="ARBA" id="ARBA00022475"/>
    </source>
</evidence>
<dbReference type="Proteomes" id="UP001597042">
    <property type="component" value="Unassembled WGS sequence"/>
</dbReference>
<keyword evidence="8" id="KW-1185">Reference proteome</keyword>
<feature type="transmembrane region" description="Helical" evidence="6">
    <location>
        <begin position="157"/>
        <end position="178"/>
    </location>
</feature>
<dbReference type="PANTHER" id="PTHR42770">
    <property type="entry name" value="AMINO ACID TRANSPORTER-RELATED"/>
    <property type="match status" value="1"/>
</dbReference>
<feature type="transmembrane region" description="Helical" evidence="6">
    <location>
        <begin position="52"/>
        <end position="69"/>
    </location>
</feature>
<feature type="transmembrane region" description="Helical" evidence="6">
    <location>
        <begin position="20"/>
        <end position="45"/>
    </location>
</feature>
<reference evidence="8" key="1">
    <citation type="journal article" date="2019" name="Int. J. Syst. Evol. Microbiol.">
        <title>The Global Catalogue of Microorganisms (GCM) 10K type strain sequencing project: providing services to taxonomists for standard genome sequencing and annotation.</title>
        <authorList>
            <consortium name="The Broad Institute Genomics Platform"/>
            <consortium name="The Broad Institute Genome Sequencing Center for Infectious Disease"/>
            <person name="Wu L."/>
            <person name="Ma J."/>
        </authorList>
    </citation>
    <scope>NUCLEOTIDE SEQUENCE [LARGE SCALE GENOMIC DNA]</scope>
    <source>
        <strain evidence="8">CCUG 50754</strain>
    </source>
</reference>
<name>A0ABW2ZUN6_9MICO</name>
<dbReference type="PANTHER" id="PTHR42770:SF16">
    <property type="entry name" value="AMINO ACID PERMEASE"/>
    <property type="match status" value="1"/>
</dbReference>
<gene>
    <name evidence="7" type="ORF">ACFQZV_12795</name>
</gene>
<evidence type="ECO:0000256" key="6">
    <source>
        <dbReference type="SAM" id="Phobius"/>
    </source>
</evidence>
<feature type="transmembrane region" description="Helical" evidence="6">
    <location>
        <begin position="447"/>
        <end position="469"/>
    </location>
</feature>
<evidence type="ECO:0000313" key="8">
    <source>
        <dbReference type="Proteomes" id="UP001597042"/>
    </source>
</evidence>
<dbReference type="RefSeq" id="WP_378753871.1">
    <property type="nucleotide sequence ID" value="NZ_JBHSSV010000022.1"/>
</dbReference>
<feature type="transmembrane region" description="Helical" evidence="6">
    <location>
        <begin position="383"/>
        <end position="405"/>
    </location>
</feature>
<protein>
    <submittedName>
        <fullName evidence="7">APC family permease</fullName>
    </submittedName>
</protein>